<dbReference type="Pfam" id="PF01890">
    <property type="entry name" value="CbiG_C"/>
    <property type="match status" value="1"/>
</dbReference>
<dbReference type="Gene3D" id="3.30.420.180">
    <property type="entry name" value="CobE/GbiG C-terminal domain"/>
    <property type="match status" value="1"/>
</dbReference>
<reference evidence="3 4" key="1">
    <citation type="submission" date="2018-08" db="EMBL/GenBank/DDBJ databases">
        <title>A genome reference for cultivated species of the human gut microbiota.</title>
        <authorList>
            <person name="Zou Y."/>
            <person name="Xue W."/>
            <person name="Luo G."/>
        </authorList>
    </citation>
    <scope>NUCLEOTIDE SEQUENCE [LARGE SCALE GENOMIC DNA]</scope>
    <source>
        <strain evidence="3 4">AM33-3BH</strain>
    </source>
</reference>
<dbReference type="AlphaFoldDB" id="A0A414CKY7"/>
<dbReference type="Pfam" id="PF11760">
    <property type="entry name" value="CbiG_N"/>
    <property type="match status" value="1"/>
</dbReference>
<evidence type="ECO:0000313" key="4">
    <source>
        <dbReference type="Proteomes" id="UP000285773"/>
    </source>
</evidence>
<evidence type="ECO:0000313" key="3">
    <source>
        <dbReference type="EMBL" id="RHC95623.1"/>
    </source>
</evidence>
<evidence type="ECO:0000259" key="2">
    <source>
        <dbReference type="Pfam" id="PF11760"/>
    </source>
</evidence>
<dbReference type="EMBL" id="QSIO01000001">
    <property type="protein sequence ID" value="RHC95623.1"/>
    <property type="molecule type" value="Genomic_DNA"/>
</dbReference>
<dbReference type="SUPFAM" id="SSF159664">
    <property type="entry name" value="CobE/GbiG C-terminal domain-like"/>
    <property type="match status" value="1"/>
</dbReference>
<dbReference type="PANTHER" id="PTHR37477:SF1">
    <property type="entry name" value="COBALT-PRECORRIN-5A HYDROLASE"/>
    <property type="match status" value="1"/>
</dbReference>
<gene>
    <name evidence="3" type="ORF">DW820_00340</name>
</gene>
<feature type="domain" description="CobE/GbiG C-terminal" evidence="1">
    <location>
        <begin position="229"/>
        <end position="345"/>
    </location>
</feature>
<organism evidence="3 4">
    <name type="scientific">Streptococcus parasanguinis</name>
    <dbReference type="NCBI Taxonomy" id="1318"/>
    <lineage>
        <taxon>Bacteria</taxon>
        <taxon>Bacillati</taxon>
        <taxon>Bacillota</taxon>
        <taxon>Bacilli</taxon>
        <taxon>Lactobacillales</taxon>
        <taxon>Streptococcaceae</taxon>
        <taxon>Streptococcus</taxon>
    </lineage>
</organism>
<comment type="caution">
    <text evidence="3">The sequence shown here is derived from an EMBL/GenBank/DDBJ whole genome shotgun (WGS) entry which is preliminary data.</text>
</comment>
<protein>
    <submittedName>
        <fullName evidence="3">Cobalamin biosynthesis protein CbiG</fullName>
    </submittedName>
</protein>
<dbReference type="SUPFAM" id="SSF159672">
    <property type="entry name" value="CbiG N-terminal domain-like"/>
    <property type="match status" value="1"/>
</dbReference>
<feature type="domain" description="Cobalamin synthesis G N-terminal" evidence="2">
    <location>
        <begin position="56"/>
        <end position="135"/>
    </location>
</feature>
<dbReference type="PANTHER" id="PTHR37477">
    <property type="entry name" value="COBALT-PRECORRIN-5A HYDROLASE"/>
    <property type="match status" value="1"/>
</dbReference>
<dbReference type="Proteomes" id="UP000285773">
    <property type="component" value="Unassembled WGS sequence"/>
</dbReference>
<dbReference type="InterPro" id="IPR038029">
    <property type="entry name" value="GbiG_N_sf"/>
</dbReference>
<accession>A0A414CKY7</accession>
<dbReference type="InterPro" id="IPR036518">
    <property type="entry name" value="CobE/GbiG_C_sf"/>
</dbReference>
<dbReference type="InterPro" id="IPR052553">
    <property type="entry name" value="CbiG_hydrolase"/>
</dbReference>
<dbReference type="Gene3D" id="3.40.50.11220">
    <property type="match status" value="1"/>
</dbReference>
<dbReference type="InterPro" id="IPR002750">
    <property type="entry name" value="CobE/GbiG_C"/>
</dbReference>
<dbReference type="GO" id="GO:0009236">
    <property type="term" value="P:cobalamin biosynthetic process"/>
    <property type="evidence" value="ECO:0007669"/>
    <property type="project" value="InterPro"/>
</dbReference>
<dbReference type="RefSeq" id="WP_118094981.1">
    <property type="nucleotide sequence ID" value="NZ_JADMUA010000003.1"/>
</dbReference>
<evidence type="ECO:0000259" key="1">
    <source>
        <dbReference type="Pfam" id="PF01890"/>
    </source>
</evidence>
<proteinExistence type="predicted"/>
<sequence>MLNDSPRYAIVAVTNNAKELGLELKEKLGIDCPVYTTVKIADSRTVPIEGRVIEGLRKVFQEVDVLICIMAIGAVVRGIAPVIKDKTTDPAVIVMDEKANHVISLLSGHLGGANQVTLKIAELLDSNPVITTATDTQNVVALDNIAKEVNGWREELRHLVKVFNSYLANKDCVYFYQERPWVSDLRGLTVIEESQIQEVLANKSPFIWLTSQAVEVDEEVVALIHPKPYVLGVGAKKDLPPSTFMESFRAFCEQEGISSSEIAKIASIDVKKNEQAILALAQDLDCPFVTYSKEELQVVADKYPQSEFVKKTVGVGSVALASADLASKGNVLTQRFAQNGATFALGKLGNNY</sequence>
<dbReference type="InterPro" id="IPR021744">
    <property type="entry name" value="CbiG_N"/>
</dbReference>
<name>A0A414CKY7_STRPA</name>